<protein>
    <submittedName>
        <fullName evidence="2">BLUF domain-containing protein</fullName>
    </submittedName>
</protein>
<evidence type="ECO:0000259" key="1">
    <source>
        <dbReference type="PROSITE" id="PS50925"/>
    </source>
</evidence>
<dbReference type="Gene3D" id="3.30.70.100">
    <property type="match status" value="1"/>
</dbReference>
<sequence length="184" mass="21634">MREKLQQELAKIIRHADVKLLKILYASAKVYLEETKKEEENSQLHRMVYTSSRAPNCNEEAIEQILEASRRNNKPLGITGLLVHTEMRFLQILEGSKNTVLDVYNRIQEDPRHRDSEIKYFEPVDERYFSDWHMGSKNIEKDSLEFDTQIAAEENEIYQAMLEGDRSAYKDESMKALKTFMILT</sequence>
<dbReference type="SMART" id="SM01034">
    <property type="entry name" value="BLUF"/>
    <property type="match status" value="1"/>
</dbReference>
<dbReference type="EMBL" id="JAOYOD010000001">
    <property type="protein sequence ID" value="MCV9386227.1"/>
    <property type="molecule type" value="Genomic_DNA"/>
</dbReference>
<name>A0ABT3CRI6_9BACT</name>
<organism evidence="2 3">
    <name type="scientific">Reichenbachiella ulvae</name>
    <dbReference type="NCBI Taxonomy" id="2980104"/>
    <lineage>
        <taxon>Bacteria</taxon>
        <taxon>Pseudomonadati</taxon>
        <taxon>Bacteroidota</taxon>
        <taxon>Cytophagia</taxon>
        <taxon>Cytophagales</taxon>
        <taxon>Reichenbachiellaceae</taxon>
        <taxon>Reichenbachiella</taxon>
    </lineage>
</organism>
<dbReference type="SUPFAM" id="SSF54975">
    <property type="entry name" value="Acylphosphatase/BLUF domain-like"/>
    <property type="match status" value="1"/>
</dbReference>
<dbReference type="PROSITE" id="PS50925">
    <property type="entry name" value="BLUF"/>
    <property type="match status" value="1"/>
</dbReference>
<dbReference type="Pfam" id="PF04940">
    <property type="entry name" value="BLUF"/>
    <property type="match status" value="1"/>
</dbReference>
<dbReference type="InterPro" id="IPR036046">
    <property type="entry name" value="Acylphosphatase-like_dom_sf"/>
</dbReference>
<gene>
    <name evidence="2" type="ORF">N7U62_06100</name>
</gene>
<comment type="caution">
    <text evidence="2">The sequence shown here is derived from an EMBL/GenBank/DDBJ whole genome shotgun (WGS) entry which is preliminary data.</text>
</comment>
<keyword evidence="3" id="KW-1185">Reference proteome</keyword>
<evidence type="ECO:0000313" key="2">
    <source>
        <dbReference type="EMBL" id="MCV9386227.1"/>
    </source>
</evidence>
<dbReference type="InterPro" id="IPR007024">
    <property type="entry name" value="BLUF_domain"/>
</dbReference>
<proteinExistence type="predicted"/>
<feature type="domain" description="BLUF" evidence="1">
    <location>
        <begin position="44"/>
        <end position="135"/>
    </location>
</feature>
<evidence type="ECO:0000313" key="3">
    <source>
        <dbReference type="Proteomes" id="UP001300692"/>
    </source>
</evidence>
<dbReference type="Proteomes" id="UP001300692">
    <property type="component" value="Unassembled WGS sequence"/>
</dbReference>
<reference evidence="2 3" key="1">
    <citation type="submission" date="2022-10" db="EMBL/GenBank/DDBJ databases">
        <title>Comparative genomics and taxonomic characterization of three novel marine species of genus Reichenbachiella exhibiting antioxidant and polysaccharide degradation activities.</title>
        <authorList>
            <person name="Muhammad N."/>
            <person name="Lee Y.-J."/>
            <person name="Ko J."/>
            <person name="Kim S.-G."/>
        </authorList>
    </citation>
    <scope>NUCLEOTIDE SEQUENCE [LARGE SCALE GENOMIC DNA]</scope>
    <source>
        <strain evidence="2 3">ABR2-5</strain>
    </source>
</reference>
<accession>A0ABT3CRI6</accession>
<dbReference type="RefSeq" id="WP_264137012.1">
    <property type="nucleotide sequence ID" value="NZ_JAOYOD010000001.1"/>
</dbReference>